<keyword evidence="6" id="KW-0812">Transmembrane</keyword>
<dbReference type="InterPro" id="IPR003660">
    <property type="entry name" value="HAMP_dom"/>
</dbReference>
<feature type="domain" description="HAMP" evidence="10">
    <location>
        <begin position="424"/>
        <end position="476"/>
    </location>
</feature>
<dbReference type="EMBL" id="LAPT01000190">
    <property type="protein sequence ID" value="PXF28595.1"/>
    <property type="molecule type" value="Genomic_DNA"/>
</dbReference>
<reference evidence="11 12" key="1">
    <citation type="submission" date="2015-03" db="EMBL/GenBank/DDBJ databases">
        <authorList>
            <person name="Krishnan R."/>
            <person name="Midha S."/>
            <person name="Patil P.B."/>
            <person name="Rameshkumar N."/>
        </authorList>
    </citation>
    <scope>NUCLEOTIDE SEQUENCE [LARGE SCALE GENOMIC DNA]</scope>
    <source>
        <strain evidence="11 12">L1E11</strain>
    </source>
</reference>
<dbReference type="Pfam" id="PF08447">
    <property type="entry name" value="PAS_3"/>
    <property type="match status" value="1"/>
</dbReference>
<evidence type="ECO:0000256" key="6">
    <source>
        <dbReference type="SAM" id="Phobius"/>
    </source>
</evidence>
<comment type="similarity">
    <text evidence="3">Belongs to the methyl-accepting chemotaxis (MCP) protein family.</text>
</comment>
<evidence type="ECO:0000256" key="3">
    <source>
        <dbReference type="ARBA" id="ARBA00029447"/>
    </source>
</evidence>
<dbReference type="Pfam" id="PF18947">
    <property type="entry name" value="HAMP_2"/>
    <property type="match status" value="1"/>
</dbReference>
<keyword evidence="6" id="KW-1133">Transmembrane helix</keyword>
<dbReference type="Gene3D" id="1.10.287.950">
    <property type="entry name" value="Methyl-accepting chemotaxis protein"/>
    <property type="match status" value="1"/>
</dbReference>
<dbReference type="PROSITE" id="PS50113">
    <property type="entry name" value="PAC"/>
    <property type="match status" value="1"/>
</dbReference>
<dbReference type="Pfam" id="PF13188">
    <property type="entry name" value="PAS_8"/>
    <property type="match status" value="1"/>
</dbReference>
<organism evidence="11 12">
    <name type="scientific">Pokkaliibacter plantistimulans</name>
    <dbReference type="NCBI Taxonomy" id="1635171"/>
    <lineage>
        <taxon>Bacteria</taxon>
        <taxon>Pseudomonadati</taxon>
        <taxon>Pseudomonadota</taxon>
        <taxon>Gammaproteobacteria</taxon>
        <taxon>Oceanospirillales</taxon>
        <taxon>Balneatrichaceae</taxon>
        <taxon>Pokkaliibacter</taxon>
    </lineage>
</organism>
<evidence type="ECO:0000259" key="9">
    <source>
        <dbReference type="PROSITE" id="PS50113"/>
    </source>
</evidence>
<evidence type="ECO:0000256" key="5">
    <source>
        <dbReference type="SAM" id="MobiDB-lite"/>
    </source>
</evidence>
<dbReference type="RefSeq" id="WP_110190338.1">
    <property type="nucleotide sequence ID" value="NZ_CP177354.1"/>
</dbReference>
<name>A0ABX5LSL0_9GAMM</name>
<dbReference type="PROSITE" id="PS50112">
    <property type="entry name" value="PAS"/>
    <property type="match status" value="2"/>
</dbReference>
<dbReference type="Proteomes" id="UP000248090">
    <property type="component" value="Unassembled WGS sequence"/>
</dbReference>
<feature type="domain" description="PAC" evidence="9">
    <location>
        <begin position="338"/>
        <end position="389"/>
    </location>
</feature>
<evidence type="ECO:0000256" key="1">
    <source>
        <dbReference type="ARBA" id="ARBA00022481"/>
    </source>
</evidence>
<keyword evidence="1" id="KW-0488">Methylation</keyword>
<dbReference type="InterPro" id="IPR000014">
    <property type="entry name" value="PAS"/>
</dbReference>
<dbReference type="InterPro" id="IPR004089">
    <property type="entry name" value="MCPsignal_dom"/>
</dbReference>
<dbReference type="InterPro" id="IPR001610">
    <property type="entry name" value="PAC"/>
</dbReference>
<sequence>MKVNMPITDNEVRLKDGEELVTKTDLKGTITYVNPAFIQISGFSEEELLGHNHNVVRHPDMPQAAFKDLWDTLKLGRPWNKLVKNRCKNGDYYWVKANVTPITRDGKVVEYMSVRTLPSAEEVAAAERLYEQLNKNTASLVAPGTIPTRQLQAKWSSLLISAVLVSVVVGGGILFVAPMWVEVGPLLGLLIMAIGGTRLLKQQVIAPMEQTISAIHNVMEGVYHTPIDIDRPGEFGQLNRAVKSLGIKLGFELNDARERAGQSLRIKQALDNVTSSVMLADNDGNIIYFNDATRDLLKNAESAIRTELPHFDVASLKGQNFDVFHKNPAHQRGVLSRMTTTYRARITVGGRTFALIANPVMDDTGKRLGSVVEWQDLTEQLQAEQQIENLIKKAVAGNFEERLNPSLYSGFMANVATGVNTLMDTVVEPLMEVKRVLVAMSQGDLEQRMKGDFQGEFADLENALTSSLERLGSLAKDIRLAGDAITSGASEIAHGNATLSQRTEEQAASIEQTSASMEEMTSTVKQNADNAQEASQLAAAAKKLAEEGGNISAKAVSSMGLISKSSARIADIIGVIDEIAFQTNLLALNAAVEAARAGEQGRGFAVVASEVRSLAQRSASAAKEIKSLINESVQTVSEGAEYVDESGKSLQRIIESVERVSLIIGEIAMASQEQASGIGQVNVAVTQMDEGTQQNAALVEEVAAASESMAEQARQLQQLVSFFKVSDDDVSKPSTPHRPVAAVASPAASAKMAAPAVSPIKAKAIVSPVRKSASGAVVMGEEWEEF</sequence>
<keyword evidence="12" id="KW-1185">Reference proteome</keyword>
<dbReference type="InterPro" id="IPR004090">
    <property type="entry name" value="Chemotax_Me-accpt_rcpt"/>
</dbReference>
<dbReference type="SUPFAM" id="SSF58104">
    <property type="entry name" value="Methyl-accepting chemotaxis protein (MCP) signaling domain"/>
    <property type="match status" value="1"/>
</dbReference>
<dbReference type="Pfam" id="PF00015">
    <property type="entry name" value="MCPsignal"/>
    <property type="match status" value="1"/>
</dbReference>
<feature type="transmembrane region" description="Helical" evidence="6">
    <location>
        <begin position="158"/>
        <end position="177"/>
    </location>
</feature>
<dbReference type="InterPro" id="IPR035965">
    <property type="entry name" value="PAS-like_dom_sf"/>
</dbReference>
<evidence type="ECO:0000259" key="8">
    <source>
        <dbReference type="PROSITE" id="PS50112"/>
    </source>
</evidence>
<evidence type="ECO:0000313" key="12">
    <source>
        <dbReference type="Proteomes" id="UP000248090"/>
    </source>
</evidence>
<feature type="domain" description="Methyl-accepting transducer" evidence="7">
    <location>
        <begin position="481"/>
        <end position="710"/>
    </location>
</feature>
<evidence type="ECO:0000259" key="10">
    <source>
        <dbReference type="PROSITE" id="PS50885"/>
    </source>
</evidence>
<protein>
    <submittedName>
        <fullName evidence="11">Chemotaxis protein</fullName>
    </submittedName>
</protein>
<dbReference type="PRINTS" id="PR00260">
    <property type="entry name" value="CHEMTRNSDUCR"/>
</dbReference>
<dbReference type="SMART" id="SM00086">
    <property type="entry name" value="PAC"/>
    <property type="match status" value="2"/>
</dbReference>
<dbReference type="PROSITE" id="PS50111">
    <property type="entry name" value="CHEMOTAXIS_TRANSDUC_2"/>
    <property type="match status" value="1"/>
</dbReference>
<evidence type="ECO:0000256" key="4">
    <source>
        <dbReference type="PROSITE-ProRule" id="PRU00284"/>
    </source>
</evidence>
<keyword evidence="2 4" id="KW-0807">Transducer</keyword>
<dbReference type="Gene3D" id="3.30.450.20">
    <property type="entry name" value="PAS domain"/>
    <property type="match status" value="2"/>
</dbReference>
<feature type="domain" description="PAS" evidence="8">
    <location>
        <begin position="25"/>
        <end position="60"/>
    </location>
</feature>
<dbReference type="InterPro" id="IPR013655">
    <property type="entry name" value="PAS_fold_3"/>
</dbReference>
<gene>
    <name evidence="11" type="ORF">WH50_25470</name>
</gene>
<dbReference type="CDD" id="cd00130">
    <property type="entry name" value="PAS"/>
    <property type="match status" value="1"/>
</dbReference>
<keyword evidence="6" id="KW-0472">Membrane</keyword>
<evidence type="ECO:0000256" key="2">
    <source>
        <dbReference type="ARBA" id="ARBA00023224"/>
    </source>
</evidence>
<evidence type="ECO:0000313" key="11">
    <source>
        <dbReference type="EMBL" id="PXF28595.1"/>
    </source>
</evidence>
<dbReference type="SUPFAM" id="SSF55785">
    <property type="entry name" value="PYP-like sensor domain (PAS domain)"/>
    <property type="match status" value="2"/>
</dbReference>
<feature type="region of interest" description="Disordered" evidence="5">
    <location>
        <begin position="511"/>
        <end position="530"/>
    </location>
</feature>
<comment type="caution">
    <text evidence="11">The sequence shown here is derived from an EMBL/GenBank/DDBJ whole genome shotgun (WGS) entry which is preliminary data.</text>
</comment>
<dbReference type="SMART" id="SM00304">
    <property type="entry name" value="HAMP"/>
    <property type="match status" value="2"/>
</dbReference>
<dbReference type="Pfam" id="PF00672">
    <property type="entry name" value="HAMP"/>
    <property type="match status" value="1"/>
</dbReference>
<dbReference type="PANTHER" id="PTHR43531">
    <property type="entry name" value="PROTEIN ICFG"/>
    <property type="match status" value="1"/>
</dbReference>
<feature type="domain" description="PAS" evidence="8">
    <location>
        <begin position="262"/>
        <end position="297"/>
    </location>
</feature>
<dbReference type="SMART" id="SM00091">
    <property type="entry name" value="PAS"/>
    <property type="match status" value="2"/>
</dbReference>
<feature type="domain" description="HAMP" evidence="10">
    <location>
        <begin position="202"/>
        <end position="254"/>
    </location>
</feature>
<proteinExistence type="inferred from homology"/>
<evidence type="ECO:0000259" key="7">
    <source>
        <dbReference type="PROSITE" id="PS50111"/>
    </source>
</evidence>
<dbReference type="CDD" id="cd11386">
    <property type="entry name" value="MCP_signal"/>
    <property type="match status" value="1"/>
</dbReference>
<dbReference type="InterPro" id="IPR051310">
    <property type="entry name" value="MCP_chemotaxis"/>
</dbReference>
<dbReference type="InterPro" id="IPR000700">
    <property type="entry name" value="PAS-assoc_C"/>
</dbReference>
<dbReference type="PANTHER" id="PTHR43531:SF14">
    <property type="entry name" value="METHYL-ACCEPTING CHEMOTAXIS PROTEIN I-RELATED"/>
    <property type="match status" value="1"/>
</dbReference>
<accession>A0ABX5LSL0</accession>
<dbReference type="PROSITE" id="PS50885">
    <property type="entry name" value="HAMP"/>
    <property type="match status" value="2"/>
</dbReference>
<dbReference type="NCBIfam" id="TIGR00229">
    <property type="entry name" value="sensory_box"/>
    <property type="match status" value="1"/>
</dbReference>
<dbReference type="SMART" id="SM00283">
    <property type="entry name" value="MA"/>
    <property type="match status" value="1"/>
</dbReference>